<feature type="compositionally biased region" description="Low complexity" evidence="1">
    <location>
        <begin position="279"/>
        <end position="288"/>
    </location>
</feature>
<evidence type="ECO:0000313" key="3">
    <source>
        <dbReference type="Proteomes" id="UP000530670"/>
    </source>
</evidence>
<sequence>MTSTSSETDVFTTPQTSPSPIATCQLPSHVSVQPGFLDLEFDESRFSFPNKVRGICCSAKSVCYSNCHWPEQPEHKYLFDQASGTWEKLEPEFKRIWNKTWKRSRTVVLCRAELRLAGVHHPNERRIIIRPSIWIMTTDKAIGNSTVWKRLQTKVRELGLNSDQYASIFAEGGTSLANGPASVPLERLSLARGIEFSRGATLHTHATWETASIHYECGEICLTTIVKNGQIVYQEASRIGGLLVINASLSAGVTSGHTILLYFLQNPEEMGPTDEDDLQSSSRGSDSESWSEDQDGPESNDECEIVENDINSRGPISDLGYVDLEKVSRWVPITPSGMINFIQQAEVELLLETPYAKLTNLSTGPIPADFALVPREEFGAPLGQKDNIYYFNGRKSVSNISPDSQVSANGHEILVLLGSGIEGSAGFLQPTRLPFSIGSTTIWAHKIHLTAPLGE</sequence>
<accession>A0A8H5RT73</accession>
<gene>
    <name evidence="2" type="ORF">FTJAE_4751</name>
</gene>
<dbReference type="EMBL" id="JAAQRI010000091">
    <property type="protein sequence ID" value="KAF5639414.1"/>
    <property type="molecule type" value="Genomic_DNA"/>
</dbReference>
<dbReference type="GeneID" id="59303457"/>
<evidence type="ECO:0000256" key="1">
    <source>
        <dbReference type="SAM" id="MobiDB-lite"/>
    </source>
</evidence>
<proteinExistence type="predicted"/>
<dbReference type="OrthoDB" id="4395072at2759"/>
<name>A0A8H5RT73_9HYPO</name>
<evidence type="ECO:0000313" key="2">
    <source>
        <dbReference type="EMBL" id="KAF5639414.1"/>
    </source>
</evidence>
<dbReference type="AlphaFoldDB" id="A0A8H5RT73"/>
<comment type="caution">
    <text evidence="2">The sequence shown here is derived from an EMBL/GenBank/DDBJ whole genome shotgun (WGS) entry which is preliminary data.</text>
</comment>
<feature type="region of interest" description="Disordered" evidence="1">
    <location>
        <begin position="270"/>
        <end position="311"/>
    </location>
</feature>
<organism evidence="2 3">
    <name type="scientific">Fusarium tjaetaba</name>
    <dbReference type="NCBI Taxonomy" id="1567544"/>
    <lineage>
        <taxon>Eukaryota</taxon>
        <taxon>Fungi</taxon>
        <taxon>Dikarya</taxon>
        <taxon>Ascomycota</taxon>
        <taxon>Pezizomycotina</taxon>
        <taxon>Sordariomycetes</taxon>
        <taxon>Hypocreomycetidae</taxon>
        <taxon>Hypocreales</taxon>
        <taxon>Nectriaceae</taxon>
        <taxon>Fusarium</taxon>
        <taxon>Fusarium fujikuroi species complex</taxon>
    </lineage>
</organism>
<dbReference type="RefSeq" id="XP_037208009.1">
    <property type="nucleotide sequence ID" value="XM_037351187.1"/>
</dbReference>
<protein>
    <submittedName>
        <fullName evidence="2">Uncharacterized protein</fullName>
    </submittedName>
</protein>
<feature type="compositionally biased region" description="Acidic residues" evidence="1">
    <location>
        <begin position="289"/>
        <end position="307"/>
    </location>
</feature>
<keyword evidence="3" id="KW-1185">Reference proteome</keyword>
<dbReference type="Proteomes" id="UP000530670">
    <property type="component" value="Unassembled WGS sequence"/>
</dbReference>
<reference evidence="2 3" key="1">
    <citation type="submission" date="2020-05" db="EMBL/GenBank/DDBJ databases">
        <title>Identification and distribution of gene clusters putatively required for synthesis of sphingolipid metabolism inhibitors in phylogenetically diverse species of the filamentous fungus Fusarium.</title>
        <authorList>
            <person name="Kim H.-S."/>
            <person name="Busman M."/>
            <person name="Brown D.W."/>
            <person name="Divon H."/>
            <person name="Uhlig S."/>
            <person name="Proctor R.H."/>
        </authorList>
    </citation>
    <scope>NUCLEOTIDE SEQUENCE [LARGE SCALE GENOMIC DNA]</scope>
    <source>
        <strain evidence="2 3">NRRL 66243</strain>
    </source>
</reference>